<feature type="domain" description="Schlafen AlbA-2" evidence="1">
    <location>
        <begin position="39"/>
        <end position="157"/>
    </location>
</feature>
<dbReference type="Gene3D" id="1.10.10.10">
    <property type="entry name" value="Winged helix-like DNA-binding domain superfamily/Winged helix DNA-binding domain"/>
    <property type="match status" value="1"/>
</dbReference>
<dbReference type="InterPro" id="IPR007421">
    <property type="entry name" value="Schlafen_AlbA_2_dom"/>
</dbReference>
<dbReference type="PANTHER" id="PTHR30595:SF6">
    <property type="entry name" value="SCHLAFEN ALBA-2 DOMAIN-CONTAINING PROTEIN"/>
    <property type="match status" value="1"/>
</dbReference>
<reference evidence="3" key="1">
    <citation type="journal article" date="2019" name="Int. J. Syst. Evol. Microbiol.">
        <title>The Global Catalogue of Microorganisms (GCM) 10K type strain sequencing project: providing services to taxonomists for standard genome sequencing and annotation.</title>
        <authorList>
            <consortium name="The Broad Institute Genomics Platform"/>
            <consortium name="The Broad Institute Genome Sequencing Center for Infectious Disease"/>
            <person name="Wu L."/>
            <person name="Ma J."/>
        </authorList>
    </citation>
    <scope>NUCLEOTIDE SEQUENCE [LARGE SCALE GENOMIC DNA]</scope>
    <source>
        <strain evidence="3">CGMCC 1.15905</strain>
    </source>
</reference>
<keyword evidence="2" id="KW-0378">Hydrolase</keyword>
<keyword evidence="3" id="KW-1185">Reference proteome</keyword>
<comment type="caution">
    <text evidence="2">The sequence shown here is derived from an EMBL/GenBank/DDBJ whole genome shotgun (WGS) entry which is preliminary data.</text>
</comment>
<dbReference type="Gene3D" id="3.30.565.60">
    <property type="match status" value="1"/>
</dbReference>
<dbReference type="InterPro" id="IPR038475">
    <property type="entry name" value="RecG_C_sf"/>
</dbReference>
<keyword evidence="2" id="KW-0547">Nucleotide-binding</keyword>
<dbReference type="InterPro" id="IPR036390">
    <property type="entry name" value="WH_DNA-bd_sf"/>
</dbReference>
<dbReference type="PANTHER" id="PTHR30595">
    <property type="entry name" value="GLPR-RELATED TRANSCRIPTIONAL REPRESSOR"/>
    <property type="match status" value="1"/>
</dbReference>
<dbReference type="SUPFAM" id="SSF46785">
    <property type="entry name" value="Winged helix' DNA-binding domain"/>
    <property type="match status" value="1"/>
</dbReference>
<keyword evidence="2" id="KW-0347">Helicase</keyword>
<evidence type="ECO:0000313" key="2">
    <source>
        <dbReference type="EMBL" id="GGA83448.1"/>
    </source>
</evidence>
<dbReference type="RefSeq" id="WP_188664172.1">
    <property type="nucleotide sequence ID" value="NZ_BMKC01000003.1"/>
</dbReference>
<accession>A0ABQ1HMK9</accession>
<dbReference type="InterPro" id="IPR036388">
    <property type="entry name" value="WH-like_DNA-bd_sf"/>
</dbReference>
<name>A0ABQ1HMK9_9GAMM</name>
<dbReference type="Gene3D" id="3.30.950.30">
    <property type="entry name" value="Schlafen, AAA domain"/>
    <property type="match status" value="1"/>
</dbReference>
<dbReference type="GO" id="GO:0004386">
    <property type="term" value="F:helicase activity"/>
    <property type="evidence" value="ECO:0007669"/>
    <property type="project" value="UniProtKB-KW"/>
</dbReference>
<dbReference type="Proteomes" id="UP000623419">
    <property type="component" value="Unassembled WGS sequence"/>
</dbReference>
<evidence type="ECO:0000313" key="3">
    <source>
        <dbReference type="Proteomes" id="UP000623419"/>
    </source>
</evidence>
<dbReference type="Pfam" id="PF04326">
    <property type="entry name" value="SLFN_AlbA_2"/>
    <property type="match status" value="1"/>
</dbReference>
<keyword evidence="2" id="KW-0067">ATP-binding</keyword>
<sequence length="518" mass="59075">MTEETQLSLEFPALRSPDNVTPDELFENPTVELIRGIRESSRFEFKSASYARRDLAEYLGMWANTPPDGGLVILGVSKVGELEGCKFVGAEKINRIEKTGYDLCPDARCEVRRFDFTRADGTSDFLLMLRVRYHPDKVVRTQDRKVFVRKGDSKVELKLPEEIRSLQIDKGEVSFEREASGLRFPDDFESSLVRSFVTSFISARGLDDSHNTPDVLQLAKLGKVSGTKFEPNMACALLLGKDPRDVLPGCRVRFLRFDGETEGSGERWNAIKDIWIDGPVPVLIQETEKALLSQLRDFSRLNKDGKFYTSPEYPRFAWYEAVVNACVHRSYGDGMKNMNIFVKMFDDRLVVESPGAFPPFVTAENIYDVHHPRNPCLMEAMYYLEYVRCAHEGTKRIRDEMMHMELPGPEFMQEQVGHASVRVVLRNNIKQRKVWVDSDVAQLIGVSLAKSLTEQEKRVLNFAAEYGQISVSEAQRLTGRSWPSARNLLAKLAKMGLLVHDHREDVDRDPQARYVFPT</sequence>
<organism evidence="2 3">
    <name type="scientific">Arenimonas soli</name>
    <dbReference type="NCBI Taxonomy" id="2269504"/>
    <lineage>
        <taxon>Bacteria</taxon>
        <taxon>Pseudomonadati</taxon>
        <taxon>Pseudomonadota</taxon>
        <taxon>Gammaproteobacteria</taxon>
        <taxon>Lysobacterales</taxon>
        <taxon>Lysobacteraceae</taxon>
        <taxon>Arenimonas</taxon>
    </lineage>
</organism>
<dbReference type="EMBL" id="BMKC01000003">
    <property type="protein sequence ID" value="GGA83448.1"/>
    <property type="molecule type" value="Genomic_DNA"/>
</dbReference>
<protein>
    <submittedName>
        <fullName evidence="2">ATP-dependent DNA helicase RecG</fullName>
    </submittedName>
</protein>
<dbReference type="Pfam" id="PF13749">
    <property type="entry name" value="HATPase_c_4"/>
    <property type="match status" value="1"/>
</dbReference>
<evidence type="ECO:0000259" key="1">
    <source>
        <dbReference type="Pfam" id="PF04326"/>
    </source>
</evidence>
<dbReference type="InterPro" id="IPR038461">
    <property type="entry name" value="Schlafen_AlbA_2_dom_sf"/>
</dbReference>
<gene>
    <name evidence="2" type="ORF">GCM10011521_22250</name>
</gene>
<proteinExistence type="predicted"/>